<accession>A0A8S3AKE6</accession>
<comment type="caution">
    <text evidence="1">Lacks conserved residue(s) required for the propagation of feature annotation.</text>
</comment>
<sequence length="38" mass="4030">DPCLRYDCAGGTCTNDRGVARCICPIGRVGSHCQGLFN</sequence>
<dbReference type="EMBL" id="CAJOBH010126884">
    <property type="protein sequence ID" value="CAF4738894.1"/>
    <property type="molecule type" value="Genomic_DNA"/>
</dbReference>
<name>A0A8S3AKE6_9BILA</name>
<protein>
    <recommendedName>
        <fullName evidence="2">EGF-like domain-containing protein</fullName>
    </recommendedName>
</protein>
<feature type="non-terminal residue" evidence="3">
    <location>
        <position position="1"/>
    </location>
</feature>
<dbReference type="InterPro" id="IPR000742">
    <property type="entry name" value="EGF"/>
</dbReference>
<dbReference type="Proteomes" id="UP000681967">
    <property type="component" value="Unassembled WGS sequence"/>
</dbReference>
<evidence type="ECO:0000256" key="1">
    <source>
        <dbReference type="PROSITE-ProRule" id="PRU00076"/>
    </source>
</evidence>
<evidence type="ECO:0000259" key="2">
    <source>
        <dbReference type="PROSITE" id="PS50026"/>
    </source>
</evidence>
<feature type="disulfide bond" evidence="1">
    <location>
        <begin position="24"/>
        <end position="33"/>
    </location>
</feature>
<evidence type="ECO:0000313" key="5">
    <source>
        <dbReference type="Proteomes" id="UP000681967"/>
    </source>
</evidence>
<dbReference type="PROSITE" id="PS50026">
    <property type="entry name" value="EGF_3"/>
    <property type="match status" value="1"/>
</dbReference>
<organism evidence="3 5">
    <name type="scientific">Rotaria magnacalcarata</name>
    <dbReference type="NCBI Taxonomy" id="392030"/>
    <lineage>
        <taxon>Eukaryota</taxon>
        <taxon>Metazoa</taxon>
        <taxon>Spiralia</taxon>
        <taxon>Gnathifera</taxon>
        <taxon>Rotifera</taxon>
        <taxon>Eurotatoria</taxon>
        <taxon>Bdelloidea</taxon>
        <taxon>Philodinida</taxon>
        <taxon>Philodinidae</taxon>
        <taxon>Rotaria</taxon>
    </lineage>
</organism>
<dbReference type="AlphaFoldDB" id="A0A8S3AKE6"/>
<evidence type="ECO:0000313" key="3">
    <source>
        <dbReference type="EMBL" id="CAF4738894.1"/>
    </source>
</evidence>
<dbReference type="Proteomes" id="UP000681720">
    <property type="component" value="Unassembled WGS sequence"/>
</dbReference>
<dbReference type="SUPFAM" id="SSF57196">
    <property type="entry name" value="EGF/Laminin"/>
    <property type="match status" value="1"/>
</dbReference>
<keyword evidence="1" id="KW-1015">Disulfide bond</keyword>
<gene>
    <name evidence="3" type="ORF">BYL167_LOCUS45600</name>
    <name evidence="4" type="ORF">GIL414_LOCUS47164</name>
</gene>
<reference evidence="3" key="1">
    <citation type="submission" date="2021-02" db="EMBL/GenBank/DDBJ databases">
        <authorList>
            <person name="Nowell W R."/>
        </authorList>
    </citation>
    <scope>NUCLEOTIDE SEQUENCE</scope>
</reference>
<feature type="disulfide bond" evidence="1">
    <location>
        <begin position="3"/>
        <end position="13"/>
    </location>
</feature>
<dbReference type="PROSITE" id="PS00022">
    <property type="entry name" value="EGF_1"/>
    <property type="match status" value="1"/>
</dbReference>
<dbReference type="EMBL" id="CAJOBJ010149897">
    <property type="protein sequence ID" value="CAF4801117.1"/>
    <property type="molecule type" value="Genomic_DNA"/>
</dbReference>
<proteinExistence type="predicted"/>
<dbReference type="Gene3D" id="2.10.25.10">
    <property type="entry name" value="Laminin"/>
    <property type="match status" value="1"/>
</dbReference>
<keyword evidence="1" id="KW-0245">EGF-like domain</keyword>
<comment type="caution">
    <text evidence="3">The sequence shown here is derived from an EMBL/GenBank/DDBJ whole genome shotgun (WGS) entry which is preliminary data.</text>
</comment>
<evidence type="ECO:0000313" key="4">
    <source>
        <dbReference type="EMBL" id="CAF4801117.1"/>
    </source>
</evidence>
<feature type="domain" description="EGF-like" evidence="2">
    <location>
        <begin position="1"/>
        <end position="34"/>
    </location>
</feature>